<organism evidence="1 2">
    <name type="scientific">Panagrolaimus sp. PS1159</name>
    <dbReference type="NCBI Taxonomy" id="55785"/>
    <lineage>
        <taxon>Eukaryota</taxon>
        <taxon>Metazoa</taxon>
        <taxon>Ecdysozoa</taxon>
        <taxon>Nematoda</taxon>
        <taxon>Chromadorea</taxon>
        <taxon>Rhabditida</taxon>
        <taxon>Tylenchina</taxon>
        <taxon>Panagrolaimomorpha</taxon>
        <taxon>Panagrolaimoidea</taxon>
        <taxon>Panagrolaimidae</taxon>
        <taxon>Panagrolaimus</taxon>
    </lineage>
</organism>
<protein>
    <submittedName>
        <fullName evidence="2">Uncharacterized protein</fullName>
    </submittedName>
</protein>
<evidence type="ECO:0000313" key="1">
    <source>
        <dbReference type="Proteomes" id="UP000887580"/>
    </source>
</evidence>
<name>A0AC35GHB3_9BILA</name>
<accession>A0AC35GHB3</accession>
<evidence type="ECO:0000313" key="2">
    <source>
        <dbReference type="WBParaSite" id="PS1159_v2.g5069.t1"/>
    </source>
</evidence>
<reference evidence="2" key="1">
    <citation type="submission" date="2022-11" db="UniProtKB">
        <authorList>
            <consortium name="WormBaseParasite"/>
        </authorList>
    </citation>
    <scope>IDENTIFICATION</scope>
</reference>
<dbReference type="Proteomes" id="UP000887580">
    <property type="component" value="Unplaced"/>
</dbReference>
<dbReference type="WBParaSite" id="PS1159_v2.g5069.t1">
    <property type="protein sequence ID" value="PS1159_v2.g5069.t1"/>
    <property type="gene ID" value="PS1159_v2.g5069"/>
</dbReference>
<sequence>MVKKAKEFARHYLSSTDLKRLRVLVQKNRKNGTETEEIRRIVVGFLNNVLNKTAKHEINQKRDELQRDFGNDAILRQ</sequence>
<proteinExistence type="predicted"/>